<proteinExistence type="predicted"/>
<comment type="caution">
    <text evidence="1">The sequence shown here is derived from an EMBL/GenBank/DDBJ whole genome shotgun (WGS) entry which is preliminary data.</text>
</comment>
<protein>
    <submittedName>
        <fullName evidence="1">Uncharacterized protein</fullName>
    </submittedName>
</protein>
<dbReference type="AlphaFoldDB" id="A0A0F9A7W2"/>
<reference evidence="1" key="1">
    <citation type="journal article" date="2015" name="Nature">
        <title>Complex archaea that bridge the gap between prokaryotes and eukaryotes.</title>
        <authorList>
            <person name="Spang A."/>
            <person name="Saw J.H."/>
            <person name="Jorgensen S.L."/>
            <person name="Zaremba-Niedzwiedzka K."/>
            <person name="Martijn J."/>
            <person name="Lind A.E."/>
            <person name="van Eijk R."/>
            <person name="Schleper C."/>
            <person name="Guy L."/>
            <person name="Ettema T.J."/>
        </authorList>
    </citation>
    <scope>NUCLEOTIDE SEQUENCE</scope>
</reference>
<gene>
    <name evidence="1" type="ORF">LCGC14_2605020</name>
</gene>
<sequence>MTDEETLAQEYVDHSSVRVRDPKLVRKYIKPGERTSRKTYNRLVRLIAETGALVIPFRELPEVRKLIKQ</sequence>
<dbReference type="EMBL" id="LAZR01044072">
    <property type="protein sequence ID" value="KKL05540.1"/>
    <property type="molecule type" value="Genomic_DNA"/>
</dbReference>
<name>A0A0F9A7W2_9ZZZZ</name>
<evidence type="ECO:0000313" key="1">
    <source>
        <dbReference type="EMBL" id="KKL05540.1"/>
    </source>
</evidence>
<accession>A0A0F9A7W2</accession>
<organism evidence="1">
    <name type="scientific">marine sediment metagenome</name>
    <dbReference type="NCBI Taxonomy" id="412755"/>
    <lineage>
        <taxon>unclassified sequences</taxon>
        <taxon>metagenomes</taxon>
        <taxon>ecological metagenomes</taxon>
    </lineage>
</organism>